<dbReference type="PANTHER" id="PTHR11727">
    <property type="entry name" value="DIMETHYLADENOSINE TRANSFERASE"/>
    <property type="match status" value="1"/>
</dbReference>
<feature type="binding site" evidence="5">
    <location>
        <position position="3"/>
    </location>
    <ligand>
        <name>S-adenosyl-L-methionine</name>
        <dbReference type="ChEBI" id="CHEBI:59789"/>
    </ligand>
</feature>
<dbReference type="EMBL" id="JACHGT010000003">
    <property type="protein sequence ID" value="MBB6033738.1"/>
    <property type="molecule type" value="Genomic_DNA"/>
</dbReference>
<evidence type="ECO:0000313" key="8">
    <source>
        <dbReference type="EMBL" id="MBB6033738.1"/>
    </source>
</evidence>
<protein>
    <submittedName>
        <fullName evidence="8">16S rRNA A1518/A1519 N6-dimethyltransferase RsmA/KsgA/DIM1 with predicted DNA glycosylase/AP lyase activity</fullName>
    </submittedName>
</protein>
<keyword evidence="9" id="KW-1185">Reference proteome</keyword>
<feature type="signal peptide" evidence="6">
    <location>
        <begin position="1"/>
        <end position="24"/>
    </location>
</feature>
<comment type="similarity">
    <text evidence="5">Belongs to the class I-like SAM-binding methyltransferase superfamily. rRNA adenine N(6)-methyltransferase family.</text>
</comment>
<comment type="caution">
    <text evidence="8">The sequence shown here is derived from an EMBL/GenBank/DDBJ whole genome shotgun (WGS) entry which is preliminary data.</text>
</comment>
<evidence type="ECO:0000256" key="3">
    <source>
        <dbReference type="ARBA" id="ARBA00022691"/>
    </source>
</evidence>
<comment type="caution">
    <text evidence="5">Lacks conserved residue(s) required for the propagation of feature annotation.</text>
</comment>
<evidence type="ECO:0000256" key="6">
    <source>
        <dbReference type="SAM" id="SignalP"/>
    </source>
</evidence>
<dbReference type="GO" id="GO:0000179">
    <property type="term" value="F:rRNA (adenine-N6,N6-)-dimethyltransferase activity"/>
    <property type="evidence" value="ECO:0007669"/>
    <property type="project" value="UniProtKB-UniRule"/>
</dbReference>
<keyword evidence="4 5" id="KW-0694">RNA-binding</keyword>
<name>A0A841FIT0_9ACTN</name>
<dbReference type="Pfam" id="PF00398">
    <property type="entry name" value="RrnaAD"/>
    <property type="match status" value="1"/>
</dbReference>
<proteinExistence type="inferred from homology"/>
<dbReference type="AlphaFoldDB" id="A0A841FIT0"/>
<keyword evidence="8" id="KW-0456">Lyase</keyword>
<evidence type="ECO:0000313" key="9">
    <source>
        <dbReference type="Proteomes" id="UP000548476"/>
    </source>
</evidence>
<keyword evidence="1 5" id="KW-0489">Methyltransferase</keyword>
<feature type="chain" id="PRO_5038969985" evidence="6">
    <location>
        <begin position="25"/>
        <end position="155"/>
    </location>
</feature>
<dbReference type="PANTHER" id="PTHR11727:SF7">
    <property type="entry name" value="DIMETHYLADENOSINE TRANSFERASE-RELATED"/>
    <property type="match status" value="1"/>
</dbReference>
<evidence type="ECO:0000256" key="5">
    <source>
        <dbReference type="PROSITE-ProRule" id="PRU01026"/>
    </source>
</evidence>
<keyword evidence="2 5" id="KW-0808">Transferase</keyword>
<evidence type="ECO:0000256" key="2">
    <source>
        <dbReference type="ARBA" id="ARBA00022679"/>
    </source>
</evidence>
<evidence type="ECO:0000256" key="4">
    <source>
        <dbReference type="ARBA" id="ARBA00022884"/>
    </source>
</evidence>
<dbReference type="GO" id="GO:0003723">
    <property type="term" value="F:RNA binding"/>
    <property type="evidence" value="ECO:0007669"/>
    <property type="project" value="UniProtKB-UniRule"/>
</dbReference>
<evidence type="ECO:0000256" key="1">
    <source>
        <dbReference type="ARBA" id="ARBA00022603"/>
    </source>
</evidence>
<dbReference type="Proteomes" id="UP000548476">
    <property type="component" value="Unassembled WGS sequence"/>
</dbReference>
<organism evidence="8 9">
    <name type="scientific">Phytomonospora endophytica</name>
    <dbReference type="NCBI Taxonomy" id="714109"/>
    <lineage>
        <taxon>Bacteria</taxon>
        <taxon>Bacillati</taxon>
        <taxon>Actinomycetota</taxon>
        <taxon>Actinomycetes</taxon>
        <taxon>Micromonosporales</taxon>
        <taxon>Micromonosporaceae</taxon>
        <taxon>Phytomonospora</taxon>
    </lineage>
</organism>
<feature type="binding site" evidence="5">
    <location>
        <position position="1"/>
    </location>
    <ligand>
        <name>S-adenosyl-L-methionine</name>
        <dbReference type="ChEBI" id="CHEBI:59789"/>
    </ligand>
</feature>
<dbReference type="PROSITE" id="PS51689">
    <property type="entry name" value="SAM_RNA_A_N6_MT"/>
    <property type="match status" value="1"/>
</dbReference>
<sequence length="155" mass="17227">MGNIPFSVTAGIVAWCLAAPALRAATMVTQLEYARKRTGGYRRWTLLTVSTWPEWDWSFHGSVPRGAFRPVPGVDAAVMRLVRRERRLLPPERMRSWRRLVETGFTGRGGSLAASLAGVHSRRRVLAAFARAGLDPRVPVGHVSPAEWLTVFAHL</sequence>
<feature type="domain" description="Ribosomal RNA adenine methylase transferase N-terminal" evidence="7">
    <location>
        <begin position="2"/>
        <end position="85"/>
    </location>
</feature>
<dbReference type="InterPro" id="IPR020598">
    <property type="entry name" value="rRNA_Ade_methylase_Trfase_N"/>
</dbReference>
<gene>
    <name evidence="8" type="ORF">HNR73_001588</name>
</gene>
<dbReference type="InterPro" id="IPR029063">
    <property type="entry name" value="SAM-dependent_MTases_sf"/>
</dbReference>
<dbReference type="InterPro" id="IPR023165">
    <property type="entry name" value="rRNA_Ade_diMease-like_C"/>
</dbReference>
<dbReference type="GO" id="GO:0016829">
    <property type="term" value="F:lyase activity"/>
    <property type="evidence" value="ECO:0007669"/>
    <property type="project" value="UniProtKB-KW"/>
</dbReference>
<dbReference type="SMART" id="SM00650">
    <property type="entry name" value="rADc"/>
    <property type="match status" value="1"/>
</dbReference>
<keyword evidence="3 5" id="KW-0949">S-adenosyl-L-methionine</keyword>
<accession>A0A841FIT0</accession>
<evidence type="ECO:0000259" key="7">
    <source>
        <dbReference type="SMART" id="SM00650"/>
    </source>
</evidence>
<reference evidence="8 9" key="1">
    <citation type="submission" date="2020-08" db="EMBL/GenBank/DDBJ databases">
        <title>Genomic Encyclopedia of Type Strains, Phase IV (KMG-IV): sequencing the most valuable type-strain genomes for metagenomic binning, comparative biology and taxonomic classification.</title>
        <authorList>
            <person name="Goeker M."/>
        </authorList>
    </citation>
    <scope>NUCLEOTIDE SEQUENCE [LARGE SCALE GENOMIC DNA]</scope>
    <source>
        <strain evidence="8 9">YIM 65646</strain>
    </source>
</reference>
<dbReference type="GO" id="GO:0005829">
    <property type="term" value="C:cytosol"/>
    <property type="evidence" value="ECO:0007669"/>
    <property type="project" value="TreeGrafter"/>
</dbReference>
<dbReference type="InterPro" id="IPR001737">
    <property type="entry name" value="KsgA/Erm"/>
</dbReference>
<dbReference type="Gene3D" id="1.10.8.100">
    <property type="entry name" value="Ribosomal RNA adenine dimethylase-like, domain 2"/>
    <property type="match status" value="1"/>
</dbReference>
<dbReference type="Gene3D" id="3.40.50.150">
    <property type="entry name" value="Vaccinia Virus protein VP39"/>
    <property type="match status" value="1"/>
</dbReference>
<dbReference type="SUPFAM" id="SSF53335">
    <property type="entry name" value="S-adenosyl-L-methionine-dependent methyltransferases"/>
    <property type="match status" value="1"/>
</dbReference>
<keyword evidence="6" id="KW-0732">Signal</keyword>